<evidence type="ECO:0000256" key="3">
    <source>
        <dbReference type="ARBA" id="ARBA00011738"/>
    </source>
</evidence>
<dbReference type="InterPro" id="IPR004839">
    <property type="entry name" value="Aminotransferase_I/II_large"/>
</dbReference>
<dbReference type="EMBL" id="PZQS01000010">
    <property type="protein sequence ID" value="PVD23050.1"/>
    <property type="molecule type" value="Genomic_DNA"/>
</dbReference>
<dbReference type="PANTHER" id="PTHR42790">
    <property type="entry name" value="AMINOTRANSFERASE"/>
    <property type="match status" value="1"/>
</dbReference>
<evidence type="ECO:0000256" key="1">
    <source>
        <dbReference type="ARBA" id="ARBA00001933"/>
    </source>
</evidence>
<dbReference type="InterPro" id="IPR050859">
    <property type="entry name" value="Class-I_PLP-dep_aminotransf"/>
</dbReference>
<dbReference type="SUPFAM" id="SSF53383">
    <property type="entry name" value="PLP-dependent transferases"/>
    <property type="match status" value="1"/>
</dbReference>
<comment type="subunit">
    <text evidence="3">Homodimer.</text>
</comment>
<dbReference type="GO" id="GO:0016212">
    <property type="term" value="F:kynurenine-oxoglutarate transaminase activity"/>
    <property type="evidence" value="ECO:0007669"/>
    <property type="project" value="TreeGrafter"/>
</dbReference>
<sequence length="360" mass="40050">MRKGLQYAATPGIADLLEWIKMLQKAIHNPPTMGITDPQRQLDVLVTSGSQDAICKTMEACIEKGQNILMECPSYPGTLGIVKPLGPNIIEVKSDKDGIDPAHLKQILSKWNPSDAKDKDSELPRLLYIIPNGGNPTGASLTLKRKKEIYKIAQTYDLLILEDDPYFYLQFNNPYIPSFLSMDEDGRVVRFDSFSKLLSGGARVGFVTGPKAVLERIGLHMQVSVMHASGLSQVCIHTVLESMGLEGFKNHALKVADFYRRQSEACVAAAEKHLTGLAEWAAPSGGMFLWMKLLNIEDSYTLITEKARAAEVLFVPGRVFYADDTKATPYIRVSYSVVSPELMDKGFERLARLLREETKH</sequence>
<evidence type="ECO:0000256" key="5">
    <source>
        <dbReference type="ARBA" id="ARBA00022679"/>
    </source>
</evidence>
<evidence type="ECO:0000313" key="9">
    <source>
        <dbReference type="Proteomes" id="UP000245119"/>
    </source>
</evidence>
<keyword evidence="5" id="KW-0808">Transferase</keyword>
<evidence type="ECO:0000256" key="6">
    <source>
        <dbReference type="ARBA" id="ARBA00022898"/>
    </source>
</evidence>
<dbReference type="InterPro" id="IPR015424">
    <property type="entry name" value="PyrdxlP-dep_Trfase"/>
</dbReference>
<comment type="caution">
    <text evidence="8">The sequence shown here is derived from an EMBL/GenBank/DDBJ whole genome shotgun (WGS) entry which is preliminary data.</text>
</comment>
<proteinExistence type="inferred from homology"/>
<comment type="similarity">
    <text evidence="2">Belongs to the class-I pyridoxal-phosphate-dependent aminotransferase family.</text>
</comment>
<evidence type="ECO:0000259" key="7">
    <source>
        <dbReference type="Pfam" id="PF00155"/>
    </source>
</evidence>
<dbReference type="GO" id="GO:1901605">
    <property type="term" value="P:alpha-amino acid metabolic process"/>
    <property type="evidence" value="ECO:0007669"/>
    <property type="project" value="TreeGrafter"/>
</dbReference>
<keyword evidence="6" id="KW-0663">Pyridoxal phosphate</keyword>
<comment type="cofactor">
    <cofactor evidence="1">
        <name>pyridoxal 5'-phosphate</name>
        <dbReference type="ChEBI" id="CHEBI:597326"/>
    </cofactor>
</comment>
<dbReference type="AlphaFoldDB" id="A0A2T7NPF1"/>
<protein>
    <recommendedName>
        <fullName evidence="7">Aminotransferase class I/classII large domain-containing protein</fullName>
    </recommendedName>
</protein>
<reference evidence="8 9" key="1">
    <citation type="submission" date="2018-04" db="EMBL/GenBank/DDBJ databases">
        <title>The genome of golden apple snail Pomacea canaliculata provides insight into stress tolerance and invasive adaptation.</title>
        <authorList>
            <person name="Liu C."/>
            <person name="Liu B."/>
            <person name="Ren Y."/>
            <person name="Zhang Y."/>
            <person name="Wang H."/>
            <person name="Li S."/>
            <person name="Jiang F."/>
            <person name="Yin L."/>
            <person name="Zhang G."/>
            <person name="Qian W."/>
            <person name="Fan W."/>
        </authorList>
    </citation>
    <scope>NUCLEOTIDE SEQUENCE [LARGE SCALE GENOMIC DNA]</scope>
    <source>
        <strain evidence="8">SZHN2017</strain>
        <tissue evidence="8">Muscle</tissue>
    </source>
</reference>
<dbReference type="FunFam" id="3.40.640.10:FF:000053">
    <property type="entry name" value="Aminotransferase, class I"/>
    <property type="match status" value="1"/>
</dbReference>
<dbReference type="Gene3D" id="3.40.640.10">
    <property type="entry name" value="Type I PLP-dependent aspartate aminotransferase-like (Major domain)"/>
    <property type="match status" value="1"/>
</dbReference>
<dbReference type="OrthoDB" id="691673at2759"/>
<dbReference type="InterPro" id="IPR015421">
    <property type="entry name" value="PyrdxlP-dep_Trfase_major"/>
</dbReference>
<keyword evidence="9" id="KW-1185">Reference proteome</keyword>
<dbReference type="FunFam" id="3.90.1150.10:FF:000166">
    <property type="entry name" value="Kynurenine/alpha-aminoadipate aminotransferase, mitochondrial"/>
    <property type="match status" value="1"/>
</dbReference>
<gene>
    <name evidence="8" type="ORF">C0Q70_16312</name>
</gene>
<dbReference type="PANTHER" id="PTHR42790:SF19">
    <property type="entry name" value="KYNURENINE_ALPHA-AMINOADIPATE AMINOTRANSFERASE, MITOCHONDRIAL"/>
    <property type="match status" value="1"/>
</dbReference>
<name>A0A2T7NPF1_POMCA</name>
<dbReference type="Proteomes" id="UP000245119">
    <property type="component" value="Linkage Group LG10"/>
</dbReference>
<evidence type="ECO:0000313" key="8">
    <source>
        <dbReference type="EMBL" id="PVD23050.1"/>
    </source>
</evidence>
<dbReference type="STRING" id="400727.A0A2T7NPF1"/>
<organism evidence="8 9">
    <name type="scientific">Pomacea canaliculata</name>
    <name type="common">Golden apple snail</name>
    <dbReference type="NCBI Taxonomy" id="400727"/>
    <lineage>
        <taxon>Eukaryota</taxon>
        <taxon>Metazoa</taxon>
        <taxon>Spiralia</taxon>
        <taxon>Lophotrochozoa</taxon>
        <taxon>Mollusca</taxon>
        <taxon>Gastropoda</taxon>
        <taxon>Caenogastropoda</taxon>
        <taxon>Architaenioglossa</taxon>
        <taxon>Ampullarioidea</taxon>
        <taxon>Ampullariidae</taxon>
        <taxon>Pomacea</taxon>
    </lineage>
</organism>
<dbReference type="CDD" id="cd00609">
    <property type="entry name" value="AAT_like"/>
    <property type="match status" value="1"/>
</dbReference>
<dbReference type="GO" id="GO:0030170">
    <property type="term" value="F:pyridoxal phosphate binding"/>
    <property type="evidence" value="ECO:0007669"/>
    <property type="project" value="InterPro"/>
</dbReference>
<feature type="domain" description="Aminotransferase class I/classII large" evidence="7">
    <location>
        <begin position="39"/>
        <end position="350"/>
    </location>
</feature>
<accession>A0A2T7NPF1</accession>
<evidence type="ECO:0000256" key="2">
    <source>
        <dbReference type="ARBA" id="ARBA00007441"/>
    </source>
</evidence>
<dbReference type="Pfam" id="PF00155">
    <property type="entry name" value="Aminotran_1_2"/>
    <property type="match status" value="1"/>
</dbReference>
<evidence type="ECO:0000256" key="4">
    <source>
        <dbReference type="ARBA" id="ARBA00022576"/>
    </source>
</evidence>
<keyword evidence="4" id="KW-0032">Aminotransferase</keyword>